<proteinExistence type="predicted"/>
<dbReference type="Pfam" id="PF03357">
    <property type="entry name" value="Snf7"/>
    <property type="match status" value="1"/>
</dbReference>
<keyword evidence="4" id="KW-1185">Reference proteome</keyword>
<gene>
    <name evidence="3" type="ORF">POCULU_LOCUS7064</name>
</gene>
<accession>A0A9N9C8I7</accession>
<dbReference type="InterPro" id="IPR005024">
    <property type="entry name" value="Snf7_fam"/>
</dbReference>
<feature type="region of interest" description="Disordered" evidence="2">
    <location>
        <begin position="384"/>
        <end position="419"/>
    </location>
</feature>
<reference evidence="3" key="1">
    <citation type="submission" date="2021-06" db="EMBL/GenBank/DDBJ databases">
        <authorList>
            <person name="Kallberg Y."/>
            <person name="Tangrot J."/>
            <person name="Rosling A."/>
        </authorList>
    </citation>
    <scope>NUCLEOTIDE SEQUENCE</scope>
    <source>
        <strain evidence="3">IA702</strain>
    </source>
</reference>
<dbReference type="GO" id="GO:0005771">
    <property type="term" value="C:multivesicular body"/>
    <property type="evidence" value="ECO:0007669"/>
    <property type="project" value="TreeGrafter"/>
</dbReference>
<keyword evidence="1" id="KW-0175">Coiled coil</keyword>
<evidence type="ECO:0000256" key="1">
    <source>
        <dbReference type="SAM" id="Coils"/>
    </source>
</evidence>
<dbReference type="OrthoDB" id="10250120at2759"/>
<evidence type="ECO:0000313" key="4">
    <source>
        <dbReference type="Proteomes" id="UP000789572"/>
    </source>
</evidence>
<dbReference type="AlphaFoldDB" id="A0A9N9C8I7"/>
<feature type="coiled-coil region" evidence="1">
    <location>
        <begin position="255"/>
        <end position="282"/>
    </location>
</feature>
<organism evidence="3 4">
    <name type="scientific">Paraglomus occultum</name>
    <dbReference type="NCBI Taxonomy" id="144539"/>
    <lineage>
        <taxon>Eukaryota</taxon>
        <taxon>Fungi</taxon>
        <taxon>Fungi incertae sedis</taxon>
        <taxon>Mucoromycota</taxon>
        <taxon>Glomeromycotina</taxon>
        <taxon>Glomeromycetes</taxon>
        <taxon>Paraglomerales</taxon>
        <taxon>Paraglomeraceae</taxon>
        <taxon>Paraglomus</taxon>
    </lineage>
</organism>
<dbReference type="GO" id="GO:0006900">
    <property type="term" value="P:vesicle budding from membrane"/>
    <property type="evidence" value="ECO:0007669"/>
    <property type="project" value="TreeGrafter"/>
</dbReference>
<dbReference type="PANTHER" id="PTHR22761">
    <property type="entry name" value="CHARGED MULTIVESICULAR BODY PROTEIN"/>
    <property type="match status" value="1"/>
</dbReference>
<dbReference type="GO" id="GO:0032511">
    <property type="term" value="P:late endosome to vacuole transport via multivesicular body sorting pathway"/>
    <property type="evidence" value="ECO:0007669"/>
    <property type="project" value="TreeGrafter"/>
</dbReference>
<sequence>MQPLEAYFANLPNLTSSTFQDYFSDFSLVKKHNPEVYDRAVEFWKNVIIETSRKGLLGEDRCIIEGPESLSEKLEYLETEPTLDCVFQELYKSGLITPLHSFSTTLTRMSSSSFLTFSLNSLLYVFISPLRSTMSFFAPTPSFSDSLYVMMPTLESLAQAVDKHYQIITINKEVYNVTERLFTLKEFKEECKAVVGELSDKDWEVFLQYLEIGKEWIITTIIDGVKIIKFLPKDKTAVREITSTDRGIISMKSTRTTLLEQISALEEQIKEAQRQAQKYIHRKQRLPALHRLKQKKDLTDLLHKRQESLDTLDDILLRIDSAATDAEVLEAYDLGRTTLSNIHKDANITPETVDEKLDALRDILADQEEFDQVIKESGELSGLRIDEEELEADQHPRELEERMTNSRKNTEKLTRLPAF</sequence>
<protein>
    <submittedName>
        <fullName evidence="3">4604_t:CDS:1</fullName>
    </submittedName>
</protein>
<evidence type="ECO:0000313" key="3">
    <source>
        <dbReference type="EMBL" id="CAG8592833.1"/>
    </source>
</evidence>
<dbReference type="EMBL" id="CAJVPJ010001477">
    <property type="protein sequence ID" value="CAG8592833.1"/>
    <property type="molecule type" value="Genomic_DNA"/>
</dbReference>
<evidence type="ECO:0000256" key="2">
    <source>
        <dbReference type="SAM" id="MobiDB-lite"/>
    </source>
</evidence>
<name>A0A9N9C8I7_9GLOM</name>
<dbReference type="GO" id="GO:0009898">
    <property type="term" value="C:cytoplasmic side of plasma membrane"/>
    <property type="evidence" value="ECO:0007669"/>
    <property type="project" value="TreeGrafter"/>
</dbReference>
<comment type="caution">
    <text evidence="3">The sequence shown here is derived from an EMBL/GenBank/DDBJ whole genome shotgun (WGS) entry which is preliminary data.</text>
</comment>
<dbReference type="GO" id="GO:0000815">
    <property type="term" value="C:ESCRT III complex"/>
    <property type="evidence" value="ECO:0007669"/>
    <property type="project" value="TreeGrafter"/>
</dbReference>
<dbReference type="PANTHER" id="PTHR22761:SF96">
    <property type="entry name" value="BCDNA.GH08385"/>
    <property type="match status" value="1"/>
</dbReference>
<dbReference type="Proteomes" id="UP000789572">
    <property type="component" value="Unassembled WGS sequence"/>
</dbReference>
<feature type="compositionally biased region" description="Basic and acidic residues" evidence="2">
    <location>
        <begin position="392"/>
        <end position="419"/>
    </location>
</feature>
<dbReference type="Pfam" id="PF25880">
    <property type="entry name" value="WHD_CHMP7_1st"/>
    <property type="match status" value="1"/>
</dbReference>